<dbReference type="Proteomes" id="UP000499080">
    <property type="component" value="Unassembled WGS sequence"/>
</dbReference>
<organism evidence="1 2">
    <name type="scientific">Araneus ventricosus</name>
    <name type="common">Orbweaver spider</name>
    <name type="synonym">Epeira ventricosa</name>
    <dbReference type="NCBI Taxonomy" id="182803"/>
    <lineage>
        <taxon>Eukaryota</taxon>
        <taxon>Metazoa</taxon>
        <taxon>Ecdysozoa</taxon>
        <taxon>Arthropoda</taxon>
        <taxon>Chelicerata</taxon>
        <taxon>Arachnida</taxon>
        <taxon>Araneae</taxon>
        <taxon>Araneomorphae</taxon>
        <taxon>Entelegynae</taxon>
        <taxon>Araneoidea</taxon>
        <taxon>Araneidae</taxon>
        <taxon>Araneus</taxon>
    </lineage>
</organism>
<reference evidence="1 2" key="1">
    <citation type="journal article" date="2019" name="Sci. Rep.">
        <title>Orb-weaving spider Araneus ventricosus genome elucidates the spidroin gene catalogue.</title>
        <authorList>
            <person name="Kono N."/>
            <person name="Nakamura H."/>
            <person name="Ohtoshi R."/>
            <person name="Moran D.A.P."/>
            <person name="Shinohara A."/>
            <person name="Yoshida Y."/>
            <person name="Fujiwara M."/>
            <person name="Mori M."/>
            <person name="Tomita M."/>
            <person name="Arakawa K."/>
        </authorList>
    </citation>
    <scope>NUCLEOTIDE SEQUENCE [LARGE SCALE GENOMIC DNA]</scope>
</reference>
<name>A0A4Y2PY80_ARAVE</name>
<sequence length="101" mass="11561">MSFRRIRLSFCVKTLSQRRAILGFKRKLFLKSNRGSTTRLPKSNDPTFKSNSLHYCSFGCCGNDPSTFHVRELLPKCLAFLTFSGCHIIPRQEQDQNCANS</sequence>
<dbReference type="EMBL" id="BGPR01012466">
    <property type="protein sequence ID" value="GBN56189.1"/>
    <property type="molecule type" value="Genomic_DNA"/>
</dbReference>
<protein>
    <submittedName>
        <fullName evidence="1">Uncharacterized protein</fullName>
    </submittedName>
</protein>
<keyword evidence="2" id="KW-1185">Reference proteome</keyword>
<comment type="caution">
    <text evidence="1">The sequence shown here is derived from an EMBL/GenBank/DDBJ whole genome shotgun (WGS) entry which is preliminary data.</text>
</comment>
<evidence type="ECO:0000313" key="1">
    <source>
        <dbReference type="EMBL" id="GBN56189.1"/>
    </source>
</evidence>
<gene>
    <name evidence="1" type="ORF">AVEN_140157_1</name>
</gene>
<proteinExistence type="predicted"/>
<dbReference type="AlphaFoldDB" id="A0A4Y2PY80"/>
<accession>A0A4Y2PY80</accession>
<evidence type="ECO:0000313" key="2">
    <source>
        <dbReference type="Proteomes" id="UP000499080"/>
    </source>
</evidence>